<dbReference type="InParanoid" id="A0A0Q9WZK1"/>
<sequence length="125" mass="12710">MECQPSGDPKTGAASVNCGVKAGDEKVNARAGVFATTNSTAGPVTKGVFGAVNVKTETGHSATLGVNHVPKFNMTAVNASGSANLYTSPSGNLNVAATANALRHTSGPFRGKSDMGYGLNMQYKF</sequence>
<dbReference type="KEGG" id="dmo:Dmoj_GI27096"/>
<evidence type="ECO:0000256" key="5">
    <source>
        <dbReference type="ARBA" id="ARBA00022588"/>
    </source>
</evidence>
<reference evidence="9 10" key="1">
    <citation type="journal article" date="2007" name="Nature">
        <title>Evolution of genes and genomes on the Drosophila phylogeny.</title>
        <authorList>
            <consortium name="Drosophila 12 Genomes Consortium"/>
            <person name="Clark A.G."/>
            <person name="Eisen M.B."/>
            <person name="Smith D.R."/>
            <person name="Bergman C.M."/>
            <person name="Oliver B."/>
            <person name="Markow T.A."/>
            <person name="Kaufman T.C."/>
            <person name="Kellis M."/>
            <person name="Gelbart W."/>
            <person name="Iyer V.N."/>
            <person name="Pollard D.A."/>
            <person name="Sackton T.B."/>
            <person name="Larracuente A.M."/>
            <person name="Singh N.D."/>
            <person name="Abad J.P."/>
            <person name="Abt D.N."/>
            <person name="Adryan B."/>
            <person name="Aguade M."/>
            <person name="Akashi H."/>
            <person name="Anderson W.W."/>
            <person name="Aquadro C.F."/>
            <person name="Ardell D.H."/>
            <person name="Arguello R."/>
            <person name="Artieri C.G."/>
            <person name="Barbash D.A."/>
            <person name="Barker D."/>
            <person name="Barsanti P."/>
            <person name="Batterham P."/>
            <person name="Batzoglou S."/>
            <person name="Begun D."/>
            <person name="Bhutkar A."/>
            <person name="Blanco E."/>
            <person name="Bosak S.A."/>
            <person name="Bradley R.K."/>
            <person name="Brand A.D."/>
            <person name="Brent M.R."/>
            <person name="Brooks A.N."/>
            <person name="Brown R.H."/>
            <person name="Butlin R.K."/>
            <person name="Caggese C."/>
            <person name="Calvi B.R."/>
            <person name="Bernardo de Carvalho A."/>
            <person name="Caspi A."/>
            <person name="Castrezana S."/>
            <person name="Celniker S.E."/>
            <person name="Chang J.L."/>
            <person name="Chapple C."/>
            <person name="Chatterji S."/>
            <person name="Chinwalla A."/>
            <person name="Civetta A."/>
            <person name="Clifton S.W."/>
            <person name="Comeron J.M."/>
            <person name="Costello J.C."/>
            <person name="Coyne J.A."/>
            <person name="Daub J."/>
            <person name="David R.G."/>
            <person name="Delcher A.L."/>
            <person name="Delehaunty K."/>
            <person name="Do C.B."/>
            <person name="Ebling H."/>
            <person name="Edwards K."/>
            <person name="Eickbush T."/>
            <person name="Evans J.D."/>
            <person name="Filipski A."/>
            <person name="Findeiss S."/>
            <person name="Freyhult E."/>
            <person name="Fulton L."/>
            <person name="Fulton R."/>
            <person name="Garcia A.C."/>
            <person name="Gardiner A."/>
            <person name="Garfield D.A."/>
            <person name="Garvin B.E."/>
            <person name="Gibson G."/>
            <person name="Gilbert D."/>
            <person name="Gnerre S."/>
            <person name="Godfrey J."/>
            <person name="Good R."/>
            <person name="Gotea V."/>
            <person name="Gravely B."/>
            <person name="Greenberg A.J."/>
            <person name="Griffiths-Jones S."/>
            <person name="Gross S."/>
            <person name="Guigo R."/>
            <person name="Gustafson E.A."/>
            <person name="Haerty W."/>
            <person name="Hahn M.W."/>
            <person name="Halligan D.L."/>
            <person name="Halpern A.L."/>
            <person name="Halter G.M."/>
            <person name="Han M.V."/>
            <person name="Heger A."/>
            <person name="Hillier L."/>
            <person name="Hinrichs A.S."/>
            <person name="Holmes I."/>
            <person name="Hoskins R.A."/>
            <person name="Hubisz M.J."/>
            <person name="Hultmark D."/>
            <person name="Huntley M.A."/>
            <person name="Jaffe D.B."/>
            <person name="Jagadeeshan S."/>
            <person name="Jeck W.R."/>
            <person name="Johnson J."/>
            <person name="Jones C.D."/>
            <person name="Jordan W.C."/>
            <person name="Karpen G.H."/>
            <person name="Kataoka E."/>
            <person name="Keightley P.D."/>
            <person name="Kheradpour P."/>
            <person name="Kirkness E.F."/>
            <person name="Koerich L.B."/>
            <person name="Kristiansen K."/>
            <person name="Kudrna D."/>
            <person name="Kulathinal R.J."/>
            <person name="Kumar S."/>
            <person name="Kwok R."/>
            <person name="Lander E."/>
            <person name="Langley C.H."/>
            <person name="Lapoint R."/>
            <person name="Lazzaro B.P."/>
            <person name="Lee S.J."/>
            <person name="Levesque L."/>
            <person name="Li R."/>
            <person name="Lin C.F."/>
            <person name="Lin M.F."/>
            <person name="Lindblad-Toh K."/>
            <person name="Llopart A."/>
            <person name="Long M."/>
            <person name="Low L."/>
            <person name="Lozovsky E."/>
            <person name="Lu J."/>
            <person name="Luo M."/>
            <person name="Machado C.A."/>
            <person name="Makalowski W."/>
            <person name="Marzo M."/>
            <person name="Matsuda M."/>
            <person name="Matzkin L."/>
            <person name="McAllister B."/>
            <person name="McBride C.S."/>
            <person name="McKernan B."/>
            <person name="McKernan K."/>
            <person name="Mendez-Lago M."/>
            <person name="Minx P."/>
            <person name="Mollenhauer M.U."/>
            <person name="Montooth K."/>
            <person name="Mount S.M."/>
            <person name="Mu X."/>
            <person name="Myers E."/>
            <person name="Negre B."/>
            <person name="Newfeld S."/>
            <person name="Nielsen R."/>
            <person name="Noor M.A."/>
            <person name="O'Grady P."/>
            <person name="Pachter L."/>
            <person name="Papaceit M."/>
            <person name="Parisi M.J."/>
            <person name="Parisi M."/>
            <person name="Parts L."/>
            <person name="Pedersen J.S."/>
            <person name="Pesole G."/>
            <person name="Phillippy A.M."/>
            <person name="Ponting C.P."/>
            <person name="Pop M."/>
            <person name="Porcelli D."/>
            <person name="Powell J.R."/>
            <person name="Prohaska S."/>
            <person name="Pruitt K."/>
            <person name="Puig M."/>
            <person name="Quesneville H."/>
            <person name="Ram K.R."/>
            <person name="Rand D."/>
            <person name="Rasmussen M.D."/>
            <person name="Reed L.K."/>
            <person name="Reenan R."/>
            <person name="Reily A."/>
            <person name="Remington K.A."/>
            <person name="Rieger T.T."/>
            <person name="Ritchie M.G."/>
            <person name="Robin C."/>
            <person name="Rogers Y.H."/>
            <person name="Rohde C."/>
            <person name="Rozas J."/>
            <person name="Rubenfield M.J."/>
            <person name="Ruiz A."/>
            <person name="Russo S."/>
            <person name="Salzberg S.L."/>
            <person name="Sanchez-Gracia A."/>
            <person name="Saranga D.J."/>
            <person name="Sato H."/>
            <person name="Schaeffer S.W."/>
            <person name="Schatz M.C."/>
            <person name="Schlenke T."/>
            <person name="Schwartz R."/>
            <person name="Segarra C."/>
            <person name="Singh R.S."/>
            <person name="Sirot L."/>
            <person name="Sirota M."/>
            <person name="Sisneros N.B."/>
            <person name="Smith C.D."/>
            <person name="Smith T.F."/>
            <person name="Spieth J."/>
            <person name="Stage D.E."/>
            <person name="Stark A."/>
            <person name="Stephan W."/>
            <person name="Strausberg R.L."/>
            <person name="Strempel S."/>
            <person name="Sturgill D."/>
            <person name="Sutton G."/>
            <person name="Sutton G.G."/>
            <person name="Tao W."/>
            <person name="Teichmann S."/>
            <person name="Tobari Y.N."/>
            <person name="Tomimura Y."/>
            <person name="Tsolas J.M."/>
            <person name="Valente V.L."/>
            <person name="Venter E."/>
            <person name="Venter J.C."/>
            <person name="Vicario S."/>
            <person name="Vieira F.G."/>
            <person name="Vilella A.J."/>
            <person name="Villasante A."/>
            <person name="Walenz B."/>
            <person name="Wang J."/>
            <person name="Wasserman M."/>
            <person name="Watts T."/>
            <person name="Wilson D."/>
            <person name="Wilson R.K."/>
            <person name="Wing R.A."/>
            <person name="Wolfner M.F."/>
            <person name="Wong A."/>
            <person name="Wong G.K."/>
            <person name="Wu C.I."/>
            <person name="Wu G."/>
            <person name="Yamamoto D."/>
            <person name="Yang H.P."/>
            <person name="Yang S.P."/>
            <person name="Yorke J.A."/>
            <person name="Yoshida K."/>
            <person name="Zdobnov E."/>
            <person name="Zhang P."/>
            <person name="Zhang Y."/>
            <person name="Zimin A.V."/>
            <person name="Baldwin J."/>
            <person name="Abdouelleil A."/>
            <person name="Abdulkadir J."/>
            <person name="Abebe A."/>
            <person name="Abera B."/>
            <person name="Abreu J."/>
            <person name="Acer S.C."/>
            <person name="Aftuck L."/>
            <person name="Alexander A."/>
            <person name="An P."/>
            <person name="Anderson E."/>
            <person name="Anderson S."/>
            <person name="Arachi H."/>
            <person name="Azer M."/>
            <person name="Bachantsang P."/>
            <person name="Barry A."/>
            <person name="Bayul T."/>
            <person name="Berlin A."/>
            <person name="Bessette D."/>
            <person name="Bloom T."/>
            <person name="Blye J."/>
            <person name="Boguslavskiy L."/>
            <person name="Bonnet C."/>
            <person name="Boukhgalter B."/>
            <person name="Bourzgui I."/>
            <person name="Brown A."/>
            <person name="Cahill P."/>
            <person name="Channer S."/>
            <person name="Cheshatsang Y."/>
            <person name="Chuda L."/>
            <person name="Citroen M."/>
            <person name="Collymore A."/>
            <person name="Cooke P."/>
            <person name="Costello M."/>
            <person name="D'Aco K."/>
            <person name="Daza R."/>
            <person name="De Haan G."/>
            <person name="DeGray S."/>
            <person name="DeMaso C."/>
            <person name="Dhargay N."/>
            <person name="Dooley K."/>
            <person name="Dooley E."/>
            <person name="Doricent M."/>
            <person name="Dorje P."/>
            <person name="Dorjee K."/>
            <person name="Dupes A."/>
            <person name="Elong R."/>
            <person name="Falk J."/>
            <person name="Farina A."/>
            <person name="Faro S."/>
            <person name="Ferguson D."/>
            <person name="Fisher S."/>
            <person name="Foley C.D."/>
            <person name="Franke A."/>
            <person name="Friedrich D."/>
            <person name="Gadbois L."/>
            <person name="Gearin G."/>
            <person name="Gearin C.R."/>
            <person name="Giannoukos G."/>
            <person name="Goode T."/>
            <person name="Graham J."/>
            <person name="Grandbois E."/>
            <person name="Grewal S."/>
            <person name="Gyaltsen K."/>
            <person name="Hafez N."/>
            <person name="Hagos B."/>
            <person name="Hall J."/>
            <person name="Henson C."/>
            <person name="Hollinger A."/>
            <person name="Honan T."/>
            <person name="Huard M.D."/>
            <person name="Hughes L."/>
            <person name="Hurhula B."/>
            <person name="Husby M.E."/>
            <person name="Kamat A."/>
            <person name="Kanga B."/>
            <person name="Kashin S."/>
            <person name="Khazanovich D."/>
            <person name="Kisner P."/>
            <person name="Lance K."/>
            <person name="Lara M."/>
            <person name="Lee W."/>
            <person name="Lennon N."/>
            <person name="Letendre F."/>
            <person name="LeVine R."/>
            <person name="Lipovsky A."/>
            <person name="Liu X."/>
            <person name="Liu J."/>
            <person name="Liu S."/>
            <person name="Lokyitsang T."/>
            <person name="Lokyitsang Y."/>
            <person name="Lubonja R."/>
            <person name="Lui A."/>
            <person name="MacDonald P."/>
            <person name="Magnisalis V."/>
            <person name="Maru K."/>
            <person name="Matthews C."/>
            <person name="McCusker W."/>
            <person name="McDonough S."/>
            <person name="Mehta T."/>
            <person name="Meldrim J."/>
            <person name="Meneus L."/>
            <person name="Mihai O."/>
            <person name="Mihalev A."/>
            <person name="Mihova T."/>
            <person name="Mittelman R."/>
            <person name="Mlenga V."/>
            <person name="Montmayeur A."/>
            <person name="Mulrain L."/>
            <person name="Navidi A."/>
            <person name="Naylor J."/>
            <person name="Negash T."/>
            <person name="Nguyen T."/>
            <person name="Nguyen N."/>
            <person name="Nicol R."/>
            <person name="Norbu C."/>
            <person name="Norbu N."/>
            <person name="Novod N."/>
            <person name="O'Neill B."/>
            <person name="Osman S."/>
            <person name="Markiewicz E."/>
            <person name="Oyono O.L."/>
            <person name="Patti C."/>
            <person name="Phunkhang P."/>
            <person name="Pierre F."/>
            <person name="Priest M."/>
            <person name="Raghuraman S."/>
            <person name="Rege F."/>
            <person name="Reyes R."/>
            <person name="Rise C."/>
            <person name="Rogov P."/>
            <person name="Ross K."/>
            <person name="Ryan E."/>
            <person name="Settipalli S."/>
            <person name="Shea T."/>
            <person name="Sherpa N."/>
            <person name="Shi L."/>
            <person name="Shih D."/>
            <person name="Sparrow T."/>
            <person name="Spaulding J."/>
            <person name="Stalker J."/>
            <person name="Stange-Thomann N."/>
            <person name="Stavropoulos S."/>
            <person name="Stone C."/>
            <person name="Strader C."/>
            <person name="Tesfaye S."/>
            <person name="Thomson T."/>
            <person name="Thoulutsang Y."/>
            <person name="Thoulutsang D."/>
            <person name="Topham K."/>
            <person name="Topping I."/>
            <person name="Tsamla T."/>
            <person name="Vassiliev H."/>
            <person name="Vo A."/>
            <person name="Wangchuk T."/>
            <person name="Wangdi T."/>
            <person name="Weiand M."/>
            <person name="Wilkinson J."/>
            <person name="Wilson A."/>
            <person name="Yadav S."/>
            <person name="Young G."/>
            <person name="Yu Q."/>
            <person name="Zembek L."/>
            <person name="Zhong D."/>
            <person name="Zimmer A."/>
            <person name="Zwirko Z."/>
            <person name="Jaffe D.B."/>
            <person name="Alvarez P."/>
            <person name="Brockman W."/>
            <person name="Butler J."/>
            <person name="Chin C."/>
            <person name="Gnerre S."/>
            <person name="Grabherr M."/>
            <person name="Kleber M."/>
            <person name="Mauceli E."/>
            <person name="MacCallum I."/>
        </authorList>
    </citation>
    <scope>NUCLEOTIDE SEQUENCE [LARGE SCALE GENOMIC DNA]</scope>
    <source>
        <strain evidence="10">Tucson 15081-1352.22</strain>
    </source>
</reference>
<name>A0A0Q9WZK1_DROMO</name>
<dbReference type="AlphaFoldDB" id="A0A0Q9WZK1"/>
<accession>A0A0Q9WZK1</accession>
<evidence type="ECO:0000259" key="8">
    <source>
        <dbReference type="Pfam" id="PF03769"/>
    </source>
</evidence>
<organism evidence="9 10">
    <name type="scientific">Drosophila mojavensis</name>
    <name type="common">Fruit fly</name>
    <dbReference type="NCBI Taxonomy" id="7230"/>
    <lineage>
        <taxon>Eukaryota</taxon>
        <taxon>Metazoa</taxon>
        <taxon>Ecdysozoa</taxon>
        <taxon>Arthropoda</taxon>
        <taxon>Hexapoda</taxon>
        <taxon>Insecta</taxon>
        <taxon>Pterygota</taxon>
        <taxon>Neoptera</taxon>
        <taxon>Endopterygota</taxon>
        <taxon>Diptera</taxon>
        <taxon>Brachycera</taxon>
        <taxon>Muscomorpha</taxon>
        <taxon>Ephydroidea</taxon>
        <taxon>Drosophilidae</taxon>
        <taxon>Drosophila</taxon>
    </lineage>
</organism>
<comment type="subcellular location">
    <subcellularLocation>
        <location evidence="1">Secreted</location>
    </subcellularLocation>
</comment>
<dbReference type="Proteomes" id="UP000009192">
    <property type="component" value="Unassembled WGS sequence"/>
</dbReference>
<keyword evidence="3" id="KW-0964">Secreted</keyword>
<dbReference type="EMBL" id="CH933806">
    <property type="protein sequence ID" value="KRG01323.1"/>
    <property type="molecule type" value="Genomic_DNA"/>
</dbReference>
<proteinExistence type="inferred from homology"/>
<feature type="domain" description="Attacin C-terminal" evidence="8">
    <location>
        <begin position="12"/>
        <end position="125"/>
    </location>
</feature>
<dbReference type="GO" id="GO:0042742">
    <property type="term" value="P:defense response to bacterium"/>
    <property type="evidence" value="ECO:0007669"/>
    <property type="project" value="UniProtKB-KW"/>
</dbReference>
<evidence type="ECO:0000256" key="4">
    <source>
        <dbReference type="ARBA" id="ARBA00022529"/>
    </source>
</evidence>
<evidence type="ECO:0000256" key="2">
    <source>
        <dbReference type="ARBA" id="ARBA00007550"/>
    </source>
</evidence>
<gene>
    <name evidence="9" type="primary">Dmoj\GI27096</name>
    <name evidence="9" type="ORF">Dmoj_GI27096</name>
</gene>
<evidence type="ECO:0000256" key="1">
    <source>
        <dbReference type="ARBA" id="ARBA00004613"/>
    </source>
</evidence>
<evidence type="ECO:0000256" key="6">
    <source>
        <dbReference type="ARBA" id="ARBA00022859"/>
    </source>
</evidence>
<protein>
    <recommendedName>
        <fullName evidence="8">Attacin C-terminal domain-containing protein</fullName>
    </recommendedName>
</protein>
<dbReference type="OrthoDB" id="7879934at2759"/>
<keyword evidence="5" id="KW-0399">Innate immunity</keyword>
<dbReference type="InterPro" id="IPR005521">
    <property type="entry name" value="Attacin_C"/>
</dbReference>
<comment type="similarity">
    <text evidence="2">Belongs to the attacin/sarcotoxin-2 family.</text>
</comment>
<keyword evidence="7" id="KW-0044">Antibiotic</keyword>
<evidence type="ECO:0000256" key="7">
    <source>
        <dbReference type="ARBA" id="ARBA00023022"/>
    </source>
</evidence>
<dbReference type="GO" id="GO:0045087">
    <property type="term" value="P:innate immune response"/>
    <property type="evidence" value="ECO:0007669"/>
    <property type="project" value="UniProtKB-KW"/>
</dbReference>
<dbReference type="GO" id="GO:0005576">
    <property type="term" value="C:extracellular region"/>
    <property type="evidence" value="ECO:0007669"/>
    <property type="project" value="UniProtKB-SubCell"/>
</dbReference>
<keyword evidence="10" id="KW-1185">Reference proteome</keyword>
<keyword evidence="4" id="KW-0929">Antimicrobial</keyword>
<evidence type="ECO:0000313" key="9">
    <source>
        <dbReference type="EMBL" id="KRG01323.1"/>
    </source>
</evidence>
<dbReference type="Pfam" id="PF03769">
    <property type="entry name" value="Attacin_C"/>
    <property type="match status" value="1"/>
</dbReference>
<keyword evidence="6" id="KW-0391">Immunity</keyword>
<evidence type="ECO:0000256" key="3">
    <source>
        <dbReference type="ARBA" id="ARBA00022525"/>
    </source>
</evidence>
<evidence type="ECO:0000313" key="10">
    <source>
        <dbReference type="Proteomes" id="UP000009192"/>
    </source>
</evidence>